<dbReference type="Pfam" id="PF01361">
    <property type="entry name" value="Tautomerase"/>
    <property type="match status" value="1"/>
</dbReference>
<evidence type="ECO:0000313" key="4">
    <source>
        <dbReference type="Proteomes" id="UP001059617"/>
    </source>
</evidence>
<dbReference type="Proteomes" id="UP001059617">
    <property type="component" value="Chromosome"/>
</dbReference>
<sequence>MPFIEVKILDRRLTARTQEDLAEQVTQAVVNVFGEDIRSQTWVVLTPVPADRWAIGGGTLPRPAAQDGEPRP</sequence>
<dbReference type="InterPro" id="IPR004370">
    <property type="entry name" value="4-OT-like_dom"/>
</dbReference>
<evidence type="ECO:0000313" key="3">
    <source>
        <dbReference type="EMBL" id="UWP85376.1"/>
    </source>
</evidence>
<keyword evidence="1" id="KW-0413">Isomerase</keyword>
<organism evidence="3 4">
    <name type="scientific">Dactylosporangium fulvum</name>
    <dbReference type="NCBI Taxonomy" id="53359"/>
    <lineage>
        <taxon>Bacteria</taxon>
        <taxon>Bacillati</taxon>
        <taxon>Actinomycetota</taxon>
        <taxon>Actinomycetes</taxon>
        <taxon>Micromonosporales</taxon>
        <taxon>Micromonosporaceae</taxon>
        <taxon>Dactylosporangium</taxon>
    </lineage>
</organism>
<dbReference type="RefSeq" id="WP_259863484.1">
    <property type="nucleotide sequence ID" value="NZ_BAAAST010000020.1"/>
</dbReference>
<feature type="domain" description="4-oxalocrotonate tautomerase-like" evidence="2">
    <location>
        <begin position="2"/>
        <end position="57"/>
    </location>
</feature>
<keyword evidence="4" id="KW-1185">Reference proteome</keyword>
<dbReference type="InterPro" id="IPR014347">
    <property type="entry name" value="Tautomerase/MIF_sf"/>
</dbReference>
<reference evidence="3" key="1">
    <citation type="submission" date="2021-04" db="EMBL/GenBank/DDBJ databases">
        <authorList>
            <person name="Hartkoorn R.C."/>
            <person name="Beaudoing E."/>
            <person name="Hot D."/>
        </authorList>
    </citation>
    <scope>NUCLEOTIDE SEQUENCE</scope>
    <source>
        <strain evidence="3">NRRL B-16292</strain>
    </source>
</reference>
<evidence type="ECO:0000256" key="1">
    <source>
        <dbReference type="ARBA" id="ARBA00023235"/>
    </source>
</evidence>
<evidence type="ECO:0000259" key="2">
    <source>
        <dbReference type="Pfam" id="PF01361"/>
    </source>
</evidence>
<accession>A0ABY5WBC7</accession>
<proteinExistence type="predicted"/>
<dbReference type="Gene3D" id="3.30.429.10">
    <property type="entry name" value="Macrophage Migration Inhibitory Factor"/>
    <property type="match status" value="1"/>
</dbReference>
<dbReference type="SUPFAM" id="SSF55331">
    <property type="entry name" value="Tautomerase/MIF"/>
    <property type="match status" value="1"/>
</dbReference>
<dbReference type="EMBL" id="CP073720">
    <property type="protein sequence ID" value="UWP85376.1"/>
    <property type="molecule type" value="Genomic_DNA"/>
</dbReference>
<name>A0ABY5WBC7_9ACTN</name>
<gene>
    <name evidence="3" type="ORF">Dfulv_14530</name>
</gene>
<reference evidence="3" key="2">
    <citation type="submission" date="2022-09" db="EMBL/GenBank/DDBJ databases">
        <title>Biosynthetic gene clusters of Dactylosporangioum fulvum.</title>
        <authorList>
            <person name="Caradec T."/>
        </authorList>
    </citation>
    <scope>NUCLEOTIDE SEQUENCE</scope>
    <source>
        <strain evidence="3">NRRL B-16292</strain>
    </source>
</reference>
<protein>
    <submittedName>
        <fullName evidence="3">Tautomerase family protein</fullName>
    </submittedName>
</protein>